<sequence>MEPMKNNNHFSYCHQMNQIMYLKTRPHYKSLIVSNNKNSQLSIFDDRQPRIHVNF</sequence>
<keyword evidence="2" id="KW-1185">Reference proteome</keyword>
<name>A0A5D2J9N7_GOSTO</name>
<protein>
    <submittedName>
        <fullName evidence="1">Uncharacterized protein</fullName>
    </submittedName>
</protein>
<proteinExistence type="predicted"/>
<organism evidence="1 2">
    <name type="scientific">Gossypium tomentosum</name>
    <name type="common">Hawaiian cotton</name>
    <name type="synonym">Gossypium sandvicense</name>
    <dbReference type="NCBI Taxonomy" id="34277"/>
    <lineage>
        <taxon>Eukaryota</taxon>
        <taxon>Viridiplantae</taxon>
        <taxon>Streptophyta</taxon>
        <taxon>Embryophyta</taxon>
        <taxon>Tracheophyta</taxon>
        <taxon>Spermatophyta</taxon>
        <taxon>Magnoliopsida</taxon>
        <taxon>eudicotyledons</taxon>
        <taxon>Gunneridae</taxon>
        <taxon>Pentapetalae</taxon>
        <taxon>rosids</taxon>
        <taxon>malvids</taxon>
        <taxon>Malvales</taxon>
        <taxon>Malvaceae</taxon>
        <taxon>Malvoideae</taxon>
        <taxon>Gossypium</taxon>
    </lineage>
</organism>
<reference evidence="1 2" key="1">
    <citation type="submission" date="2019-07" db="EMBL/GenBank/DDBJ databases">
        <title>WGS assembly of Gossypium tomentosum.</title>
        <authorList>
            <person name="Chen Z.J."/>
            <person name="Sreedasyam A."/>
            <person name="Ando A."/>
            <person name="Song Q."/>
            <person name="De L."/>
            <person name="Hulse-Kemp A."/>
            <person name="Ding M."/>
            <person name="Ye W."/>
            <person name="Kirkbride R."/>
            <person name="Jenkins J."/>
            <person name="Plott C."/>
            <person name="Lovell J."/>
            <person name="Lin Y.-M."/>
            <person name="Vaughn R."/>
            <person name="Liu B."/>
            <person name="Li W."/>
            <person name="Simpson S."/>
            <person name="Scheffler B."/>
            <person name="Saski C."/>
            <person name="Grover C."/>
            <person name="Hu G."/>
            <person name="Conover J."/>
            <person name="Carlson J."/>
            <person name="Shu S."/>
            <person name="Boston L."/>
            <person name="Williams M."/>
            <person name="Peterson D."/>
            <person name="Mcgee K."/>
            <person name="Jones D."/>
            <person name="Wendel J."/>
            <person name="Stelly D."/>
            <person name="Grimwood J."/>
            <person name="Schmutz J."/>
        </authorList>
    </citation>
    <scope>NUCLEOTIDE SEQUENCE [LARGE SCALE GENOMIC DNA]</scope>
    <source>
        <strain evidence="1">7179.01</strain>
    </source>
</reference>
<dbReference type="AlphaFoldDB" id="A0A5D2J9N7"/>
<gene>
    <name evidence="1" type="ORF">ES332_D10G227200v1</name>
</gene>
<evidence type="ECO:0000313" key="1">
    <source>
        <dbReference type="EMBL" id="TYH50743.1"/>
    </source>
</evidence>
<accession>A0A5D2J9N7</accession>
<dbReference type="Proteomes" id="UP000322667">
    <property type="component" value="Chromosome D10"/>
</dbReference>
<dbReference type="EMBL" id="CM017632">
    <property type="protein sequence ID" value="TYH50743.1"/>
    <property type="molecule type" value="Genomic_DNA"/>
</dbReference>
<evidence type="ECO:0000313" key="2">
    <source>
        <dbReference type="Proteomes" id="UP000322667"/>
    </source>
</evidence>